<gene>
    <name evidence="1" type="ORF">ACFX5D_14140</name>
</gene>
<proteinExistence type="predicted"/>
<dbReference type="RefSeq" id="WP_379858856.1">
    <property type="nucleotide sequence ID" value="NZ_JBHZQA010000010.1"/>
</dbReference>
<comment type="caution">
    <text evidence="1">The sequence shown here is derived from an EMBL/GenBank/DDBJ whole genome shotgun (WGS) entry which is preliminary data.</text>
</comment>
<name>A0ABW6HPX1_9FLAO</name>
<protein>
    <submittedName>
        <fullName evidence="1">Uncharacterized protein</fullName>
    </submittedName>
</protein>
<dbReference type="EMBL" id="JBHZQA010000010">
    <property type="protein sequence ID" value="MFE3849109.1"/>
    <property type="molecule type" value="Genomic_DNA"/>
</dbReference>
<evidence type="ECO:0000313" key="1">
    <source>
        <dbReference type="EMBL" id="MFE3849109.1"/>
    </source>
</evidence>
<sequence>MKIDLKLSHQQLGALVFSFKSINTIPVNNREIKVARSVLDKVILKFRKKHLETEQMMTLFSKKKPIKFTLEYYEAHYLESFVSIMDDFPMCEYDKNVLRFIKNGLNQKLA</sequence>
<keyword evidence="2" id="KW-1185">Reference proteome</keyword>
<accession>A0ABW6HPX1</accession>
<evidence type="ECO:0000313" key="2">
    <source>
        <dbReference type="Proteomes" id="UP001600039"/>
    </source>
</evidence>
<reference evidence="1 2" key="1">
    <citation type="submission" date="2024-06" db="EMBL/GenBank/DDBJ databases">
        <title>Flavobacterium spp. isolated from glacier.</title>
        <authorList>
            <person name="Han D."/>
        </authorList>
    </citation>
    <scope>NUCLEOTIDE SEQUENCE [LARGE SCALE GENOMIC DNA]</scope>
    <source>
        <strain evidence="1 2">LB3P45</strain>
    </source>
</reference>
<dbReference type="Proteomes" id="UP001600039">
    <property type="component" value="Unassembled WGS sequence"/>
</dbReference>
<organism evidence="1 2">
    <name type="scientific">Flavobacterium fructosi</name>
    <dbReference type="NCBI Taxonomy" id="3230416"/>
    <lineage>
        <taxon>Bacteria</taxon>
        <taxon>Pseudomonadati</taxon>
        <taxon>Bacteroidota</taxon>
        <taxon>Flavobacteriia</taxon>
        <taxon>Flavobacteriales</taxon>
        <taxon>Flavobacteriaceae</taxon>
        <taxon>Flavobacterium</taxon>
    </lineage>
</organism>